<dbReference type="InterPro" id="IPR021215">
    <property type="entry name" value="DUF2752"/>
</dbReference>
<evidence type="ECO:0000256" key="1">
    <source>
        <dbReference type="SAM" id="Phobius"/>
    </source>
</evidence>
<sequence length="122" mass="14376">MYTKARRVYLDLFILGTISLLLNKFNIRICLFYHIFKIPCPGCGLTRGFIELSKLNVIKSLKYNILCIPILLTFIIYTFLVIIKKDYLIIKFINKYKYAVIITFIILQLVVFTININNPLLY</sequence>
<protein>
    <submittedName>
        <fullName evidence="2">DUF2752 domain-containing protein</fullName>
    </submittedName>
</protein>
<keyword evidence="1" id="KW-1133">Transmembrane helix</keyword>
<organism evidence="2 3">
    <name type="scientific">Sneathia sanguinegens</name>
    <dbReference type="NCBI Taxonomy" id="40543"/>
    <lineage>
        <taxon>Bacteria</taxon>
        <taxon>Fusobacteriati</taxon>
        <taxon>Fusobacteriota</taxon>
        <taxon>Fusobacteriia</taxon>
        <taxon>Fusobacteriales</taxon>
        <taxon>Leptotrichiaceae</taxon>
        <taxon>Sneathia</taxon>
    </lineage>
</organism>
<comment type="caution">
    <text evidence="2">The sequence shown here is derived from an EMBL/GenBank/DDBJ whole genome shotgun (WGS) entry which is preliminary data.</text>
</comment>
<evidence type="ECO:0000313" key="2">
    <source>
        <dbReference type="EMBL" id="MDK9580443.1"/>
    </source>
</evidence>
<dbReference type="RefSeq" id="WP_285152776.1">
    <property type="nucleotide sequence ID" value="NZ_CAMPUK010000008.1"/>
</dbReference>
<gene>
    <name evidence="2" type="ORF">QQA45_02800</name>
</gene>
<accession>A0ABT7HIX4</accession>
<dbReference type="Pfam" id="PF10825">
    <property type="entry name" value="DUF2752"/>
    <property type="match status" value="1"/>
</dbReference>
<proteinExistence type="predicted"/>
<evidence type="ECO:0000313" key="3">
    <source>
        <dbReference type="Proteomes" id="UP001225134"/>
    </source>
</evidence>
<dbReference type="Proteomes" id="UP001225134">
    <property type="component" value="Unassembled WGS sequence"/>
</dbReference>
<feature type="transmembrane region" description="Helical" evidence="1">
    <location>
        <begin position="63"/>
        <end position="83"/>
    </location>
</feature>
<keyword evidence="1" id="KW-0812">Transmembrane</keyword>
<feature type="transmembrane region" description="Helical" evidence="1">
    <location>
        <begin position="95"/>
        <end position="116"/>
    </location>
</feature>
<reference evidence="2 3" key="1">
    <citation type="submission" date="2023-06" db="EMBL/GenBank/DDBJ databases">
        <title>Antibody response to the Sneathia vaginalis cytopathogenic toxin A during pregnancy.</title>
        <authorList>
            <person name="Mccoy Z.T."/>
            <person name="Serrano M.G."/>
            <person name="Spaine K."/>
            <person name="Edwards D.J."/>
            <person name="Buck G.A."/>
            <person name="Jefferson K."/>
        </authorList>
    </citation>
    <scope>NUCLEOTIDE SEQUENCE [LARGE SCALE GENOMIC DNA]</scope>
    <source>
        <strain evidence="2 3">CCUG 42621</strain>
    </source>
</reference>
<name>A0ABT7HIX4_9FUSO</name>
<dbReference type="EMBL" id="JASSPP010000003">
    <property type="protein sequence ID" value="MDK9580443.1"/>
    <property type="molecule type" value="Genomic_DNA"/>
</dbReference>
<keyword evidence="3" id="KW-1185">Reference proteome</keyword>
<keyword evidence="1" id="KW-0472">Membrane</keyword>